<dbReference type="Proteomes" id="UP000683925">
    <property type="component" value="Unassembled WGS sequence"/>
</dbReference>
<dbReference type="EMBL" id="CAJJDP010000081">
    <property type="protein sequence ID" value="CAD8183959.1"/>
    <property type="molecule type" value="Genomic_DNA"/>
</dbReference>
<protein>
    <submittedName>
        <fullName evidence="1">Uncharacterized protein</fullName>
    </submittedName>
</protein>
<dbReference type="EMBL" id="CAJJDP010000081">
    <property type="protein sequence ID" value="CAD8183963.1"/>
    <property type="molecule type" value="Genomic_DNA"/>
</dbReference>
<proteinExistence type="predicted"/>
<evidence type="ECO:0000313" key="3">
    <source>
        <dbReference type="Proteomes" id="UP000683925"/>
    </source>
</evidence>
<keyword evidence="3" id="KW-1185">Reference proteome</keyword>
<organism evidence="1 3">
    <name type="scientific">Paramecium octaurelia</name>
    <dbReference type="NCBI Taxonomy" id="43137"/>
    <lineage>
        <taxon>Eukaryota</taxon>
        <taxon>Sar</taxon>
        <taxon>Alveolata</taxon>
        <taxon>Ciliophora</taxon>
        <taxon>Intramacronucleata</taxon>
        <taxon>Oligohymenophorea</taxon>
        <taxon>Peniculida</taxon>
        <taxon>Parameciidae</taxon>
        <taxon>Paramecium</taxon>
    </lineage>
</organism>
<sequence>MTWVDSQIKWTICHSDIIFFEHPENLCKINSQNQISLTTYPSFDL</sequence>
<dbReference type="AlphaFoldDB" id="A0A8S1W7X0"/>
<comment type="caution">
    <text evidence="1">The sequence shown here is derived from an EMBL/GenBank/DDBJ whole genome shotgun (WGS) entry which is preliminary data.</text>
</comment>
<gene>
    <name evidence="1" type="ORF">POCTA_138.1.T0820071</name>
    <name evidence="2" type="ORF">POCTA_138.1.T0820073</name>
</gene>
<evidence type="ECO:0000313" key="2">
    <source>
        <dbReference type="EMBL" id="CAD8183963.1"/>
    </source>
</evidence>
<evidence type="ECO:0000313" key="1">
    <source>
        <dbReference type="EMBL" id="CAD8183959.1"/>
    </source>
</evidence>
<name>A0A8S1W7X0_PAROT</name>
<reference evidence="1" key="1">
    <citation type="submission" date="2021-01" db="EMBL/GenBank/DDBJ databases">
        <authorList>
            <consortium name="Genoscope - CEA"/>
            <person name="William W."/>
        </authorList>
    </citation>
    <scope>NUCLEOTIDE SEQUENCE</scope>
</reference>
<accession>A0A8S1W7X0</accession>